<gene>
    <name evidence="3" type="ORF">Pan189_26640</name>
</gene>
<evidence type="ECO:0000313" key="4">
    <source>
        <dbReference type="Proteomes" id="UP000317318"/>
    </source>
</evidence>
<keyword evidence="2" id="KW-1133">Transmembrane helix</keyword>
<dbReference type="OrthoDB" id="207848at2"/>
<evidence type="ECO:0000256" key="1">
    <source>
        <dbReference type="SAM" id="MobiDB-lite"/>
    </source>
</evidence>
<sequence length="634" mass="68668">MSALSIPCPNCNSKLKLPNRSLLGKTAKCPKCAHRFLLEDPDEVELSLAEPEPEEVPVGRAARVVQAAPAQPQSKRAKPQPAVRPQENADEFPSFAAPETQLPTDSGGSARLREMRRKRQKNLPLQIGIGGVIAVGLVGVLIAASYLGGSDTKPDSVAAPPPTRDVQFESQRDRLSRSGKQLAQAGPTSGEPITLQYIPAGTSAVIHLRPAELWANGSTAQEVRYCLGPLAAWGEQSLRELCLVDPSDIEEALISVMLGARADEPRYAVVVRLKAGMRRSDLIQLIGGERNDEFGRPVYMTAERAFSIADDVDQNNLPIIFAAAPVEYAEDLPRAFIAPGLAPTAIEALLESSDRSRHLTLLFQPSEMLVHRDKLVPESVYPLYDQIVDWFGSDIEAVRWSGHLANGDFFTELEARPMATASPKSTAELLNQRLSDLPQRVLDTVSAMSPAEVGSRKLIGRLPAMTAALAAAGVDGTLDRNVLIAARLPNRAAPNLALASLLAWDESRRTDFTQDVFTPTEQQPELPATVAGRLQLPVEIEFNRTPLQEAFAYLAEETKTTIEVDGEALKFAGYTKNMPQSMSLGKVPATKAIAQIVSQYDQMAIVIDEAGNKAIVTTLNDATGKGLKPTRFED</sequence>
<dbReference type="KEGG" id="svp:Pan189_26640"/>
<feature type="transmembrane region" description="Helical" evidence="2">
    <location>
        <begin position="123"/>
        <end position="147"/>
    </location>
</feature>
<dbReference type="Gene3D" id="2.20.28.160">
    <property type="match status" value="1"/>
</dbReference>
<dbReference type="RefSeq" id="WP_145364386.1">
    <property type="nucleotide sequence ID" value="NZ_CP036268.1"/>
</dbReference>
<accession>A0A517R336</accession>
<dbReference type="AlphaFoldDB" id="A0A517R336"/>
<dbReference type="Proteomes" id="UP000317318">
    <property type="component" value="Chromosome"/>
</dbReference>
<organism evidence="3 4">
    <name type="scientific">Stratiformator vulcanicus</name>
    <dbReference type="NCBI Taxonomy" id="2527980"/>
    <lineage>
        <taxon>Bacteria</taxon>
        <taxon>Pseudomonadati</taxon>
        <taxon>Planctomycetota</taxon>
        <taxon>Planctomycetia</taxon>
        <taxon>Planctomycetales</taxon>
        <taxon>Planctomycetaceae</taxon>
        <taxon>Stratiformator</taxon>
    </lineage>
</organism>
<keyword evidence="4" id="KW-1185">Reference proteome</keyword>
<evidence type="ECO:0000256" key="2">
    <source>
        <dbReference type="SAM" id="Phobius"/>
    </source>
</evidence>
<keyword evidence="2" id="KW-0472">Membrane</keyword>
<name>A0A517R336_9PLAN</name>
<feature type="compositionally biased region" description="Basic and acidic residues" evidence="1">
    <location>
        <begin position="166"/>
        <end position="176"/>
    </location>
</feature>
<reference evidence="3 4" key="1">
    <citation type="submission" date="2019-02" db="EMBL/GenBank/DDBJ databases">
        <title>Deep-cultivation of Planctomycetes and their phenomic and genomic characterization uncovers novel biology.</title>
        <authorList>
            <person name="Wiegand S."/>
            <person name="Jogler M."/>
            <person name="Boedeker C."/>
            <person name="Pinto D."/>
            <person name="Vollmers J."/>
            <person name="Rivas-Marin E."/>
            <person name="Kohn T."/>
            <person name="Peeters S.H."/>
            <person name="Heuer A."/>
            <person name="Rast P."/>
            <person name="Oberbeckmann S."/>
            <person name="Bunk B."/>
            <person name="Jeske O."/>
            <person name="Meyerdierks A."/>
            <person name="Storesund J.E."/>
            <person name="Kallscheuer N."/>
            <person name="Luecker S."/>
            <person name="Lage O.M."/>
            <person name="Pohl T."/>
            <person name="Merkel B.J."/>
            <person name="Hornburger P."/>
            <person name="Mueller R.-W."/>
            <person name="Bruemmer F."/>
            <person name="Labrenz M."/>
            <person name="Spormann A.M."/>
            <person name="Op den Camp H."/>
            <person name="Overmann J."/>
            <person name="Amann R."/>
            <person name="Jetten M.S.M."/>
            <person name="Mascher T."/>
            <person name="Medema M.H."/>
            <person name="Devos D.P."/>
            <person name="Kaster A.-K."/>
            <person name="Ovreas L."/>
            <person name="Rohde M."/>
            <person name="Galperin M.Y."/>
            <person name="Jogler C."/>
        </authorList>
    </citation>
    <scope>NUCLEOTIDE SEQUENCE [LARGE SCALE GENOMIC DNA]</scope>
    <source>
        <strain evidence="3 4">Pan189</strain>
    </source>
</reference>
<proteinExistence type="predicted"/>
<feature type="compositionally biased region" description="Low complexity" evidence="1">
    <location>
        <begin position="56"/>
        <end position="73"/>
    </location>
</feature>
<protein>
    <submittedName>
        <fullName evidence="3">Uncharacterized protein</fullName>
    </submittedName>
</protein>
<feature type="region of interest" description="Disordered" evidence="1">
    <location>
        <begin position="47"/>
        <end position="109"/>
    </location>
</feature>
<dbReference type="EMBL" id="CP036268">
    <property type="protein sequence ID" value="QDT38274.1"/>
    <property type="molecule type" value="Genomic_DNA"/>
</dbReference>
<evidence type="ECO:0000313" key="3">
    <source>
        <dbReference type="EMBL" id="QDT38274.1"/>
    </source>
</evidence>
<keyword evidence="2" id="KW-0812">Transmembrane</keyword>
<feature type="region of interest" description="Disordered" evidence="1">
    <location>
        <begin position="151"/>
        <end position="190"/>
    </location>
</feature>